<keyword evidence="2" id="KW-0812">Transmembrane</keyword>
<evidence type="ECO:0000313" key="8">
    <source>
        <dbReference type="Proteomes" id="UP001194696"/>
    </source>
</evidence>
<protein>
    <recommendedName>
        <fullName evidence="6">SUN domain-containing protein</fullName>
    </recommendedName>
</protein>
<dbReference type="InterPro" id="IPR012919">
    <property type="entry name" value="SUN_dom"/>
</dbReference>
<dbReference type="InterPro" id="IPR045119">
    <property type="entry name" value="SUN1-5"/>
</dbReference>
<sequence>MNTLTPSRARTQQKVKTDLHHNTNDYSSPARGKATTTPPLYTTVDNLILPGVIGATVEGPKTPIRSPNAKRVIDFFPHANINSDSKKKRMSFPSSPFAVPQSRRANGNYIDTEVALDRPSSLSYDSGVHRSNGNYPQTPQGKQYRKAFRPHDTPIAGSKRPQNTHNIDNADNIRNGGNNGRRSAGPTSYLYRSSPFADDQVDDRASPVSLGRNNYNYEDDDDDKENQPHSANFRSRQETDRTPTDQFEHSEDHQLYSRDRHQLDNEEDEREGIPRDDVERSAYEEDDEGLDIGEQEDEIYPHERLRGNNYQDAILDDEDDESFDEHEFAELKREQEQLGFIKRWAHLLRKQRDEFGWGNSKQQDDYPSEGSDIDSDSSFTSARVRREPYQRKKAPVASRLSTVIAPASASKSPSPEPRLPTPQLASPGSQPISPRSQSTPPRSQPTSLRSPSKSPFNIPSMRQFDSGIGLDGSQESDGEADLLEELPEEEDGVEEEEEMEEMEEEVADIRHTRMEANPIVQDVYRSLERRTTPSPRPSSRLSAFKEEDDERPYITERYGDHSDTSDYESDPERRASYRVNLRTKNPIELRYNWHHETTHSPLFQSTDAPTPTRVYPWHVVGYAVEGYMDHLQCGYHSLTTALEYYAWTVFSWVAFITLWPWSQRHTVWKIGESWVRAGVASGLLRPGTLFGVALLGLAVWASHKFGYEGVSGVKDGRACNNETIFQTPGRGPLLREIVSSTWEKISWPGTQDRDRSSHGSSLRRWSDWVPSVPSVDKWIPFRKNNKPSPSSSSTIQIPAEQIHSLEELESRIEWIQKTLVDLGHADDRLDKKLDSGLKGISVWVSGVEHKLNIVSKGVLDVEHKLVKVSSEVESLKKYVSDGRWIEQTVLDLVRDEIPKHLVVARDPRTGKLSIPKEFWDPARELFMTSEQVQKSIQDQVALLDQESDDQQEDDSSSSGRWSWGSSRGKKKPSKTIGWDDFLLENEKAMGSFVEGRMSKVSRTVFLGLVRTEANLIWQSLERNVVALLEKQGKLEGKLAPAKAGYDSSSSAGRNNDNDSGRALTDIERDLISGLIDKALEKYSADAMAKPDFALHSAGGRIIPRLTSPNYFHYVEPTLLGKLGARFFVPLPRREKPAEKAIEPNMHAGECWAMDGQEGQLAIRLARRIVITEVTIEHADPSVVLDMGSAAREIEVWGLRGRDDAPPATPQAAQPTVESSSSTPADTQDKEKKQESKSKESKPLGVPGSWWREGSPWPGSTLLTTVEFNANTTTTNGSNDDSNNNGDTSDKPKSRQTFSIPLSKQTMPSVGAVFRIKSNWGHPKMTCIYRVRVHGYEPTDTPEHQ</sequence>
<feature type="domain" description="SUN" evidence="6">
    <location>
        <begin position="1098"/>
        <end position="1337"/>
    </location>
</feature>
<accession>A0ABQ7K9W3</accession>
<dbReference type="PROSITE" id="PS51469">
    <property type="entry name" value="SUN"/>
    <property type="match status" value="1"/>
</dbReference>
<dbReference type="Proteomes" id="UP001194696">
    <property type="component" value="Unassembled WGS sequence"/>
</dbReference>
<feature type="compositionally biased region" description="Basic and acidic residues" evidence="5">
    <location>
        <begin position="551"/>
        <end position="574"/>
    </location>
</feature>
<feature type="compositionally biased region" description="Basic and acidic residues" evidence="5">
    <location>
        <begin position="271"/>
        <end position="283"/>
    </location>
</feature>
<evidence type="ECO:0000256" key="2">
    <source>
        <dbReference type="ARBA" id="ARBA00022692"/>
    </source>
</evidence>
<name>A0ABQ7K9W3_9FUNG</name>
<feature type="compositionally biased region" description="Acidic residues" evidence="5">
    <location>
        <begin position="945"/>
        <end position="955"/>
    </location>
</feature>
<feature type="region of interest" description="Disordered" evidence="5">
    <location>
        <begin position="1039"/>
        <end position="1061"/>
    </location>
</feature>
<keyword evidence="8" id="KW-1185">Reference proteome</keyword>
<feature type="compositionally biased region" description="Low complexity" evidence="5">
    <location>
        <begin position="1270"/>
        <end position="1286"/>
    </location>
</feature>
<dbReference type="Gene3D" id="2.60.120.260">
    <property type="entry name" value="Galactose-binding domain-like"/>
    <property type="match status" value="1"/>
</dbReference>
<reference evidence="7 8" key="1">
    <citation type="journal article" date="2020" name="Fungal Divers.">
        <title>Resolving the Mortierellaceae phylogeny through synthesis of multi-gene phylogenetics and phylogenomics.</title>
        <authorList>
            <person name="Vandepol N."/>
            <person name="Liber J."/>
            <person name="Desiro A."/>
            <person name="Na H."/>
            <person name="Kennedy M."/>
            <person name="Barry K."/>
            <person name="Grigoriev I.V."/>
            <person name="Miller A.N."/>
            <person name="O'Donnell K."/>
            <person name="Stajich J.E."/>
            <person name="Bonito G."/>
        </authorList>
    </citation>
    <scope>NUCLEOTIDE SEQUENCE [LARGE SCALE GENOMIC DNA]</scope>
    <source>
        <strain evidence="7 8">AD045</strain>
    </source>
</reference>
<feature type="region of interest" description="Disordered" evidence="5">
    <location>
        <begin position="747"/>
        <end position="766"/>
    </location>
</feature>
<dbReference type="PANTHER" id="PTHR12911:SF8">
    <property type="entry name" value="KLAROID PROTEIN-RELATED"/>
    <property type="match status" value="1"/>
</dbReference>
<evidence type="ECO:0000256" key="4">
    <source>
        <dbReference type="ARBA" id="ARBA00023136"/>
    </source>
</evidence>
<feature type="compositionally biased region" description="Basic and acidic residues" evidence="5">
    <location>
        <begin position="1226"/>
        <end position="1241"/>
    </location>
</feature>
<feature type="compositionally biased region" description="Polar residues" evidence="5">
    <location>
        <begin position="1"/>
        <end position="14"/>
    </location>
</feature>
<feature type="compositionally biased region" description="Polar residues" evidence="5">
    <location>
        <begin position="120"/>
        <end position="141"/>
    </location>
</feature>
<evidence type="ECO:0000256" key="3">
    <source>
        <dbReference type="ARBA" id="ARBA00022989"/>
    </source>
</evidence>
<dbReference type="Pfam" id="PF07738">
    <property type="entry name" value="Sad1_UNC"/>
    <property type="match status" value="2"/>
</dbReference>
<feature type="region of interest" description="Disordered" evidence="5">
    <location>
        <begin position="352"/>
        <end position="574"/>
    </location>
</feature>
<dbReference type="EMBL" id="JAAAIM010000147">
    <property type="protein sequence ID" value="KAG0293684.1"/>
    <property type="molecule type" value="Genomic_DNA"/>
</dbReference>
<comment type="caution">
    <text evidence="7">The sequence shown here is derived from an EMBL/GenBank/DDBJ whole genome shotgun (WGS) entry which is preliminary data.</text>
</comment>
<proteinExistence type="predicted"/>
<feature type="region of interest" description="Disordered" evidence="5">
    <location>
        <begin position="1200"/>
        <end position="1256"/>
    </location>
</feature>
<evidence type="ECO:0000256" key="5">
    <source>
        <dbReference type="SAM" id="MobiDB-lite"/>
    </source>
</evidence>
<feature type="region of interest" description="Disordered" evidence="5">
    <location>
        <begin position="1"/>
        <end position="38"/>
    </location>
</feature>
<evidence type="ECO:0000256" key="1">
    <source>
        <dbReference type="ARBA" id="ARBA00004370"/>
    </source>
</evidence>
<feature type="region of interest" description="Disordered" evidence="5">
    <location>
        <begin position="1270"/>
        <end position="1295"/>
    </location>
</feature>
<feature type="compositionally biased region" description="Basic and acidic residues" evidence="5">
    <location>
        <begin position="235"/>
        <end position="264"/>
    </location>
</feature>
<evidence type="ECO:0000259" key="6">
    <source>
        <dbReference type="PROSITE" id="PS51469"/>
    </source>
</evidence>
<keyword evidence="3" id="KW-1133">Transmembrane helix</keyword>
<feature type="region of interest" description="Disordered" evidence="5">
    <location>
        <begin position="945"/>
        <end position="973"/>
    </location>
</feature>
<organism evidence="7 8">
    <name type="scientific">Linnemannia gamsii</name>
    <dbReference type="NCBI Taxonomy" id="64522"/>
    <lineage>
        <taxon>Eukaryota</taxon>
        <taxon>Fungi</taxon>
        <taxon>Fungi incertae sedis</taxon>
        <taxon>Mucoromycota</taxon>
        <taxon>Mortierellomycotina</taxon>
        <taxon>Mortierellomycetes</taxon>
        <taxon>Mortierellales</taxon>
        <taxon>Mortierellaceae</taxon>
        <taxon>Linnemannia</taxon>
    </lineage>
</organism>
<dbReference type="PANTHER" id="PTHR12911">
    <property type="entry name" value="SAD1/UNC-84-LIKE PROTEIN-RELATED"/>
    <property type="match status" value="1"/>
</dbReference>
<feature type="region of interest" description="Disordered" evidence="5">
    <location>
        <begin position="120"/>
        <end position="306"/>
    </location>
</feature>
<feature type="compositionally biased region" description="Low complexity" evidence="5">
    <location>
        <begin position="429"/>
        <end position="452"/>
    </location>
</feature>
<comment type="subcellular location">
    <subcellularLocation>
        <location evidence="1">Membrane</location>
    </subcellularLocation>
</comment>
<gene>
    <name evidence="7" type="ORF">BGZ96_002475</name>
</gene>
<feature type="compositionally biased region" description="Low complexity" evidence="5">
    <location>
        <begin position="956"/>
        <end position="966"/>
    </location>
</feature>
<keyword evidence="4" id="KW-0472">Membrane</keyword>
<feature type="compositionally biased region" description="Acidic residues" evidence="5">
    <location>
        <begin position="284"/>
        <end position="298"/>
    </location>
</feature>
<feature type="compositionally biased region" description="Acidic residues" evidence="5">
    <location>
        <begin position="474"/>
        <end position="506"/>
    </location>
</feature>
<evidence type="ECO:0000313" key="7">
    <source>
        <dbReference type="EMBL" id="KAG0293684.1"/>
    </source>
</evidence>
<feature type="compositionally biased region" description="Low complexity" evidence="5">
    <location>
        <begin position="166"/>
        <end position="185"/>
    </location>
</feature>
<feature type="compositionally biased region" description="Polar residues" evidence="5">
    <location>
        <begin position="1216"/>
        <end position="1225"/>
    </location>
</feature>